<dbReference type="Proteomes" id="UP000321820">
    <property type="component" value="Chromosome"/>
</dbReference>
<dbReference type="GO" id="GO:0009228">
    <property type="term" value="P:thiamine biosynthetic process"/>
    <property type="evidence" value="ECO:0007669"/>
    <property type="project" value="InterPro"/>
</dbReference>
<dbReference type="PANTHER" id="PTHR20858">
    <property type="entry name" value="PHOSPHOMETHYLPYRIMIDINE KINASE"/>
    <property type="match status" value="1"/>
</dbReference>
<evidence type="ECO:0000313" key="4">
    <source>
        <dbReference type="EMBL" id="QEE29156.1"/>
    </source>
</evidence>
<dbReference type="PANTHER" id="PTHR20858:SF17">
    <property type="entry name" value="HYDROXYMETHYLPYRIMIDINE_PHOSPHOMETHYLPYRIMIDINE KINASE THI20-RELATED"/>
    <property type="match status" value="1"/>
</dbReference>
<dbReference type="KEGG" id="talb:FTW19_14830"/>
<evidence type="ECO:0000256" key="2">
    <source>
        <dbReference type="ARBA" id="ARBA00012135"/>
    </source>
</evidence>
<evidence type="ECO:0000313" key="5">
    <source>
        <dbReference type="Proteomes" id="UP000321820"/>
    </source>
</evidence>
<dbReference type="EMBL" id="CP042806">
    <property type="protein sequence ID" value="QEE29156.1"/>
    <property type="molecule type" value="Genomic_DNA"/>
</dbReference>
<keyword evidence="4" id="KW-0418">Kinase</keyword>
<dbReference type="InterPro" id="IPR004399">
    <property type="entry name" value="HMP/HMP-P_kinase_dom"/>
</dbReference>
<proteinExistence type="predicted"/>
<evidence type="ECO:0000259" key="3">
    <source>
        <dbReference type="Pfam" id="PF08543"/>
    </source>
</evidence>
<dbReference type="Gene3D" id="3.40.1190.20">
    <property type="match status" value="1"/>
</dbReference>
<name>A0A5B9EGG9_9BACT</name>
<dbReference type="CDD" id="cd01169">
    <property type="entry name" value="HMPP_kinase"/>
    <property type="match status" value="1"/>
</dbReference>
<accession>A0A5B9EGG9</accession>
<dbReference type="InterPro" id="IPR029056">
    <property type="entry name" value="Ribokinase-like"/>
</dbReference>
<dbReference type="NCBIfam" id="TIGR00097">
    <property type="entry name" value="HMP-P_kinase"/>
    <property type="match status" value="1"/>
</dbReference>
<dbReference type="GO" id="GO:0008972">
    <property type="term" value="F:phosphomethylpyrimidine kinase activity"/>
    <property type="evidence" value="ECO:0007669"/>
    <property type="project" value="InterPro"/>
</dbReference>
<gene>
    <name evidence="4" type="primary">thiD</name>
    <name evidence="4" type="ORF">FTW19_14830</name>
</gene>
<dbReference type="Pfam" id="PF08543">
    <property type="entry name" value="Phos_pyr_kin"/>
    <property type="match status" value="1"/>
</dbReference>
<dbReference type="InterPro" id="IPR013749">
    <property type="entry name" value="PM/HMP-P_kinase-1"/>
</dbReference>
<dbReference type="SUPFAM" id="SSF53613">
    <property type="entry name" value="Ribokinase-like"/>
    <property type="match status" value="1"/>
</dbReference>
<keyword evidence="5" id="KW-1185">Reference proteome</keyword>
<evidence type="ECO:0000256" key="1">
    <source>
        <dbReference type="ARBA" id="ARBA00004948"/>
    </source>
</evidence>
<feature type="domain" description="Pyridoxamine kinase/Phosphomethylpyrimidine kinase" evidence="3">
    <location>
        <begin position="41"/>
        <end position="283"/>
    </location>
</feature>
<comment type="pathway">
    <text evidence="1">Cofactor biosynthesis; thiamine diphosphate biosynthesis.</text>
</comment>
<reference evidence="4 5" key="1">
    <citation type="submission" date="2019-08" db="EMBL/GenBank/DDBJ databases">
        <title>Complete genome sequence of Terriglobus albidus strain ORNL.</title>
        <authorList>
            <person name="Podar M."/>
        </authorList>
    </citation>
    <scope>NUCLEOTIDE SEQUENCE [LARGE SCALE GENOMIC DNA]</scope>
    <source>
        <strain evidence="4 5">ORNL</strain>
    </source>
</reference>
<protein>
    <recommendedName>
        <fullName evidence="2">hydroxymethylpyrimidine kinase</fullName>
        <ecNumber evidence="2">2.7.1.49</ecNumber>
    </recommendedName>
</protein>
<dbReference type="GO" id="GO:0008902">
    <property type="term" value="F:hydroxymethylpyrimidine kinase activity"/>
    <property type="evidence" value="ECO:0007669"/>
    <property type="project" value="UniProtKB-EC"/>
</dbReference>
<sequence>MLPVPTSVGWGRPFHRFISPFTVGEATLKPFKNLLAIAGYDPSSGAGITADLAVFAAHGFFGTSAITALTVQSTTGVASVHPVEQTLLADTLHVLDEDLPPAGVKLGMLGSEAVVEVVAEYLQRLTCPVVLDTVLRSSSGKALLSPEAMPAFRGLLQQVDWVTPNVDELSLLTGMPVATPREIESAALALGQQYGVGVIATGGHLDTPDDYVLPPGDTAGDWLTGVHIATLATHGTGCAFSSAFLCGLVKGQLPVEAAGAAKEYVRQGMLRATAIGHGKGPLNLLWPLTEKL</sequence>
<keyword evidence="4" id="KW-0808">Transferase</keyword>
<dbReference type="GO" id="GO:0005829">
    <property type="term" value="C:cytosol"/>
    <property type="evidence" value="ECO:0007669"/>
    <property type="project" value="TreeGrafter"/>
</dbReference>
<dbReference type="OrthoDB" id="9810880at2"/>
<organism evidence="4 5">
    <name type="scientific">Terriglobus albidus</name>
    <dbReference type="NCBI Taxonomy" id="1592106"/>
    <lineage>
        <taxon>Bacteria</taxon>
        <taxon>Pseudomonadati</taxon>
        <taxon>Acidobacteriota</taxon>
        <taxon>Terriglobia</taxon>
        <taxon>Terriglobales</taxon>
        <taxon>Acidobacteriaceae</taxon>
        <taxon>Terriglobus</taxon>
    </lineage>
</organism>
<dbReference type="AlphaFoldDB" id="A0A5B9EGG9"/>
<dbReference type="EC" id="2.7.1.49" evidence="2"/>